<keyword evidence="1" id="KW-0812">Transmembrane</keyword>
<keyword evidence="2" id="KW-0732">Signal</keyword>
<accession>A0ABP7YLA4</accession>
<dbReference type="CDD" id="cd08545">
    <property type="entry name" value="YcnI_like"/>
    <property type="match status" value="1"/>
</dbReference>
<dbReference type="Gene3D" id="2.60.40.2230">
    <property type="entry name" value="Uncharacterised protein YcnI-like PF07987, DUF1775"/>
    <property type="match status" value="1"/>
</dbReference>
<protein>
    <recommendedName>
        <fullName evidence="3">YncI copper-binding domain-containing protein</fullName>
    </recommendedName>
</protein>
<keyword evidence="1" id="KW-0472">Membrane</keyword>
<reference evidence="5" key="1">
    <citation type="journal article" date="2019" name="Int. J. Syst. Evol. Microbiol.">
        <title>The Global Catalogue of Microorganisms (GCM) 10K type strain sequencing project: providing services to taxonomists for standard genome sequencing and annotation.</title>
        <authorList>
            <consortium name="The Broad Institute Genomics Platform"/>
            <consortium name="The Broad Institute Genome Sequencing Center for Infectious Disease"/>
            <person name="Wu L."/>
            <person name="Ma J."/>
        </authorList>
    </citation>
    <scope>NUCLEOTIDE SEQUENCE [LARGE SCALE GENOMIC DNA]</scope>
    <source>
        <strain evidence="5">JCM 17316</strain>
    </source>
</reference>
<name>A0ABP7YLA4_9ACTN</name>
<evidence type="ECO:0000256" key="2">
    <source>
        <dbReference type="SAM" id="SignalP"/>
    </source>
</evidence>
<comment type="caution">
    <text evidence="4">The sequence shown here is derived from an EMBL/GenBank/DDBJ whole genome shotgun (WGS) entry which is preliminary data.</text>
</comment>
<proteinExistence type="predicted"/>
<keyword evidence="5" id="KW-1185">Reference proteome</keyword>
<gene>
    <name evidence="4" type="ORF">GCM10022416_22940</name>
</gene>
<evidence type="ECO:0000313" key="5">
    <source>
        <dbReference type="Proteomes" id="UP001500266"/>
    </source>
</evidence>
<organism evidence="4 5">
    <name type="scientific">Actinomadura keratinilytica</name>
    <dbReference type="NCBI Taxonomy" id="547461"/>
    <lineage>
        <taxon>Bacteria</taxon>
        <taxon>Bacillati</taxon>
        <taxon>Actinomycetota</taxon>
        <taxon>Actinomycetes</taxon>
        <taxon>Streptosporangiales</taxon>
        <taxon>Thermomonosporaceae</taxon>
        <taxon>Actinomadura</taxon>
    </lineage>
</organism>
<dbReference type="InterPro" id="IPR038507">
    <property type="entry name" value="YcnI-like_sf"/>
</dbReference>
<dbReference type="EMBL" id="BAABDO010000025">
    <property type="protein sequence ID" value="GAA4137971.1"/>
    <property type="molecule type" value="Genomic_DNA"/>
</dbReference>
<evidence type="ECO:0000259" key="3">
    <source>
        <dbReference type="Pfam" id="PF07987"/>
    </source>
</evidence>
<dbReference type="RefSeq" id="WP_378271244.1">
    <property type="nucleotide sequence ID" value="NZ_JBHTFR010000001.1"/>
</dbReference>
<dbReference type="Proteomes" id="UP001500266">
    <property type="component" value="Unassembled WGS sequence"/>
</dbReference>
<evidence type="ECO:0000256" key="1">
    <source>
        <dbReference type="SAM" id="Phobius"/>
    </source>
</evidence>
<sequence length="240" mass="24598">MSLSMSVRALRHARRAAAVGGLAAVSVAALAAAASAHVTANPRSAEQGSYTKVSFRVPNERDNASTTEVRVDLPTDHPIAHVSVRPAPGWKVTVDKTKLSTPVKIEGGELSEAVSRITWTGGKIDPGQFEEFDVSLGPLPTGVDRVLFKAEQKYSNGEVVTWDQDPGTGADEPEHPAPELKLTPKAAATQTAGAVTAKAADDDGSASDGTARLLGGLGLAAGVIGAGVGGFGLARGRSRS</sequence>
<feature type="domain" description="YncI copper-binding" evidence="3">
    <location>
        <begin position="37"/>
        <end position="182"/>
    </location>
</feature>
<evidence type="ECO:0000313" key="4">
    <source>
        <dbReference type="EMBL" id="GAA4137971.1"/>
    </source>
</evidence>
<dbReference type="Pfam" id="PF07987">
    <property type="entry name" value="DUF1775"/>
    <property type="match status" value="1"/>
</dbReference>
<feature type="chain" id="PRO_5045785703" description="YncI copper-binding domain-containing protein" evidence="2">
    <location>
        <begin position="32"/>
        <end position="240"/>
    </location>
</feature>
<feature type="transmembrane region" description="Helical" evidence="1">
    <location>
        <begin position="213"/>
        <end position="234"/>
    </location>
</feature>
<dbReference type="InterPro" id="IPR012533">
    <property type="entry name" value="YcnI-copper_dom"/>
</dbReference>
<keyword evidence="1" id="KW-1133">Transmembrane helix</keyword>
<feature type="signal peptide" evidence="2">
    <location>
        <begin position="1"/>
        <end position="31"/>
    </location>
</feature>